<keyword evidence="3" id="KW-1185">Reference proteome</keyword>
<name>A0A913YZE4_PATMI</name>
<dbReference type="Proteomes" id="UP000887568">
    <property type="component" value="Unplaced"/>
</dbReference>
<feature type="chain" id="PRO_5037387337" evidence="1">
    <location>
        <begin position="18"/>
        <end position="105"/>
    </location>
</feature>
<dbReference type="EnsemblMetazoa" id="XM_038188178.1">
    <property type="protein sequence ID" value="XP_038044106.1"/>
    <property type="gene ID" value="LOC119718768"/>
</dbReference>
<evidence type="ECO:0000256" key="1">
    <source>
        <dbReference type="SAM" id="SignalP"/>
    </source>
</evidence>
<reference evidence="2" key="1">
    <citation type="submission" date="2022-11" db="UniProtKB">
        <authorList>
            <consortium name="EnsemblMetazoa"/>
        </authorList>
    </citation>
    <scope>IDENTIFICATION</scope>
</reference>
<accession>A0A913YZE4</accession>
<dbReference type="AlphaFoldDB" id="A0A913YZE4"/>
<protein>
    <submittedName>
        <fullName evidence="2">Uncharacterized protein</fullName>
    </submittedName>
</protein>
<organism evidence="2 3">
    <name type="scientific">Patiria miniata</name>
    <name type="common">Bat star</name>
    <name type="synonym">Asterina miniata</name>
    <dbReference type="NCBI Taxonomy" id="46514"/>
    <lineage>
        <taxon>Eukaryota</taxon>
        <taxon>Metazoa</taxon>
        <taxon>Echinodermata</taxon>
        <taxon>Eleutherozoa</taxon>
        <taxon>Asterozoa</taxon>
        <taxon>Asteroidea</taxon>
        <taxon>Valvatacea</taxon>
        <taxon>Valvatida</taxon>
        <taxon>Asterinidae</taxon>
        <taxon>Patiria</taxon>
    </lineage>
</organism>
<evidence type="ECO:0000313" key="2">
    <source>
        <dbReference type="EnsemblMetazoa" id="XP_038044106.1"/>
    </source>
</evidence>
<dbReference type="OMA" id="DMRDKAM"/>
<dbReference type="OrthoDB" id="10375364at2759"/>
<proteinExistence type="predicted"/>
<feature type="signal peptide" evidence="1">
    <location>
        <begin position="1"/>
        <end position="17"/>
    </location>
</feature>
<keyword evidence="1" id="KW-0732">Signal</keyword>
<evidence type="ECO:0000313" key="3">
    <source>
        <dbReference type="Proteomes" id="UP000887568"/>
    </source>
</evidence>
<dbReference type="GeneID" id="119718768"/>
<dbReference type="RefSeq" id="XP_038044106.1">
    <property type="nucleotide sequence ID" value="XM_038188178.1"/>
</dbReference>
<sequence>MDLKLFLLLGLFCVVRAQSDMRDKAMQAITTGQINRNHARYGRNFVLPPIDVVDMEPDRQLNEILNTIPGGEGDLMEPGMADGKWHLPLDKQLIKYLVSRKARST</sequence>